<dbReference type="PANTHER" id="PTHR36834:SF2">
    <property type="entry name" value="MEMBRANE PROTEIN"/>
    <property type="match status" value="1"/>
</dbReference>
<evidence type="ECO:0000313" key="3">
    <source>
        <dbReference type="EMBL" id="SMP92156.1"/>
    </source>
</evidence>
<comment type="caution">
    <text evidence="3">The sequence shown here is derived from an EMBL/GenBank/DDBJ whole genome shotgun (WGS) entry which is preliminary data.</text>
</comment>
<evidence type="ECO:0000256" key="1">
    <source>
        <dbReference type="SAM" id="Phobius"/>
    </source>
</evidence>
<keyword evidence="4" id="KW-1185">Reference proteome</keyword>
<organism evidence="3 4">
    <name type="scientific">Epilithonimonas pallida</name>
    <dbReference type="NCBI Taxonomy" id="373671"/>
    <lineage>
        <taxon>Bacteria</taxon>
        <taxon>Pseudomonadati</taxon>
        <taxon>Bacteroidota</taxon>
        <taxon>Flavobacteriia</taxon>
        <taxon>Flavobacteriales</taxon>
        <taxon>Weeksellaceae</taxon>
        <taxon>Chryseobacterium group</taxon>
        <taxon>Epilithonimonas</taxon>
    </lineage>
</organism>
<feature type="transmembrane region" description="Helical" evidence="1">
    <location>
        <begin position="12"/>
        <end position="31"/>
    </location>
</feature>
<sequence length="143" mass="17251">MRLFVNRYYPVFINVYTVWILYLLFFASFRYSPAILFEIKTVPFETINEYSTKVILWNKTQAFENIFGNIILFIPYGFLGILYPKLNQFKWLLLTFFLIINIIEFSQYFFKRGYADIDDVILNTSGAIIGFVIYNKWFYIKDK</sequence>
<keyword evidence="1" id="KW-0472">Membrane</keyword>
<gene>
    <name evidence="3" type="ORF">SAMN05421679_103492</name>
</gene>
<dbReference type="InterPro" id="IPR053150">
    <property type="entry name" value="Teicoplanin_resist-assoc"/>
</dbReference>
<feature type="transmembrane region" description="Helical" evidence="1">
    <location>
        <begin position="121"/>
        <end position="139"/>
    </location>
</feature>
<dbReference type="PANTHER" id="PTHR36834">
    <property type="entry name" value="MEMBRANE PROTEIN-RELATED"/>
    <property type="match status" value="1"/>
</dbReference>
<accession>A0ABY1R211</accession>
<evidence type="ECO:0000313" key="4">
    <source>
        <dbReference type="Proteomes" id="UP001158050"/>
    </source>
</evidence>
<dbReference type="Pfam" id="PF04892">
    <property type="entry name" value="VanZ"/>
    <property type="match status" value="1"/>
</dbReference>
<protein>
    <submittedName>
        <fullName evidence="3">VanZ like family protein</fullName>
    </submittedName>
</protein>
<name>A0ABY1R211_9FLAO</name>
<dbReference type="RefSeq" id="WP_283416461.1">
    <property type="nucleotide sequence ID" value="NZ_FXUO01000003.1"/>
</dbReference>
<dbReference type="EMBL" id="FXUO01000003">
    <property type="protein sequence ID" value="SMP92156.1"/>
    <property type="molecule type" value="Genomic_DNA"/>
</dbReference>
<dbReference type="InterPro" id="IPR006976">
    <property type="entry name" value="VanZ-like"/>
</dbReference>
<feature type="transmembrane region" description="Helical" evidence="1">
    <location>
        <begin position="91"/>
        <end position="109"/>
    </location>
</feature>
<keyword evidence="1" id="KW-0812">Transmembrane</keyword>
<feature type="domain" description="VanZ-like" evidence="2">
    <location>
        <begin position="15"/>
        <end position="135"/>
    </location>
</feature>
<keyword evidence="1" id="KW-1133">Transmembrane helix</keyword>
<feature type="transmembrane region" description="Helical" evidence="1">
    <location>
        <begin position="66"/>
        <end position="84"/>
    </location>
</feature>
<dbReference type="Proteomes" id="UP001158050">
    <property type="component" value="Unassembled WGS sequence"/>
</dbReference>
<reference evidence="3 4" key="1">
    <citation type="submission" date="2017-05" db="EMBL/GenBank/DDBJ databases">
        <authorList>
            <person name="Varghese N."/>
            <person name="Submissions S."/>
        </authorList>
    </citation>
    <scope>NUCLEOTIDE SEQUENCE [LARGE SCALE GENOMIC DNA]</scope>
    <source>
        <strain evidence="3 4">DSM 18015</strain>
    </source>
</reference>
<proteinExistence type="predicted"/>
<evidence type="ECO:0000259" key="2">
    <source>
        <dbReference type="Pfam" id="PF04892"/>
    </source>
</evidence>